<evidence type="ECO:0000256" key="2">
    <source>
        <dbReference type="ARBA" id="ARBA00022741"/>
    </source>
</evidence>
<protein>
    <recommendedName>
        <fullName evidence="10">Methionyl/Valyl/Leucyl/Isoleucyl-tRNA synthetase anticodon-binding domain-containing protein</fullName>
    </recommendedName>
</protein>
<dbReference type="AlphaFoldDB" id="X0T3P8"/>
<evidence type="ECO:0000256" key="6">
    <source>
        <dbReference type="ARBA" id="ARBA00048359"/>
    </source>
</evidence>
<dbReference type="Pfam" id="PF00133">
    <property type="entry name" value="tRNA-synt_1"/>
    <property type="match status" value="1"/>
</dbReference>
<keyword evidence="4" id="KW-0648">Protein biosynthesis</keyword>
<accession>X0T3P8</accession>
<dbReference type="GO" id="GO:0004822">
    <property type="term" value="F:isoleucine-tRNA ligase activity"/>
    <property type="evidence" value="ECO:0007669"/>
    <property type="project" value="UniProtKB-EC"/>
</dbReference>
<dbReference type="GO" id="GO:0006428">
    <property type="term" value="P:isoleucyl-tRNA aminoacylation"/>
    <property type="evidence" value="ECO:0007669"/>
    <property type="project" value="TreeGrafter"/>
</dbReference>
<dbReference type="Pfam" id="PF08264">
    <property type="entry name" value="Anticodon_1"/>
    <property type="match status" value="1"/>
</dbReference>
<organism evidence="9">
    <name type="scientific">marine sediment metagenome</name>
    <dbReference type="NCBI Taxonomy" id="412755"/>
    <lineage>
        <taxon>unclassified sequences</taxon>
        <taxon>metagenomes</taxon>
        <taxon>ecological metagenomes</taxon>
    </lineage>
</organism>
<sequence>ALSTLLFDRPCFRNVICLGHILDAKGEKMSKSKGNVVDPWTVLDSQGADALRWYLLTSSPAGSVRRFSAELVGEAQRRFIRTLWNTYSFFVTYANIDRFDPSAVRDFSELSEKAELDRWIISELHQLIADVTKAMEGYNPTDAGRRIQDFVDDLSNWYVRRSRRRFWKSESDADKLSAYATLYECLVTLAKLLAPLTPFVAEEIYQNLVRSYYPDEPESVHLAHFPIADRSQVDEKLAQDIHLAMKVASLGRAARSNAGIKVRQPLAKVILGPTGPTGPTGSQVRESLGATGPQVLEELNVKEIEFEEDEERLKRLADEGKVEIAMEGGFSVAIVTEVTPELADEGMARELVHRLQTMRKQAGFDIADYIYTYYQGGENLKRVIEKHADYIKQETLSRDLIAGIPQDAYTESHRIDGEEITLGVKRQG</sequence>
<feature type="non-terminal residue" evidence="9">
    <location>
        <position position="1"/>
    </location>
</feature>
<gene>
    <name evidence="9" type="ORF">S01H1_05081</name>
</gene>
<dbReference type="InterPro" id="IPR023586">
    <property type="entry name" value="Ile-tRNA-ligase_type2"/>
</dbReference>
<reference evidence="9" key="1">
    <citation type="journal article" date="2014" name="Front. Microbiol.">
        <title>High frequency of phylogenetically diverse reductive dehalogenase-homologous genes in deep subseafloor sedimentary metagenomes.</title>
        <authorList>
            <person name="Kawai M."/>
            <person name="Futagami T."/>
            <person name="Toyoda A."/>
            <person name="Takaki Y."/>
            <person name="Nishi S."/>
            <person name="Hori S."/>
            <person name="Arai W."/>
            <person name="Tsubouchi T."/>
            <person name="Morono Y."/>
            <person name="Uchiyama I."/>
            <person name="Ito T."/>
            <person name="Fujiyama A."/>
            <person name="Inagaki F."/>
            <person name="Takami H."/>
        </authorList>
    </citation>
    <scope>NUCLEOTIDE SEQUENCE</scope>
    <source>
        <strain evidence="9">Expedition CK06-06</strain>
    </source>
</reference>
<evidence type="ECO:0000259" key="7">
    <source>
        <dbReference type="Pfam" id="PF00133"/>
    </source>
</evidence>
<keyword evidence="5" id="KW-0030">Aminoacyl-tRNA synthetase</keyword>
<comment type="catalytic activity">
    <reaction evidence="6">
        <text>tRNA(Ile) + L-isoleucine + ATP = L-isoleucyl-tRNA(Ile) + AMP + diphosphate</text>
        <dbReference type="Rhea" id="RHEA:11060"/>
        <dbReference type="Rhea" id="RHEA-COMP:9666"/>
        <dbReference type="Rhea" id="RHEA-COMP:9695"/>
        <dbReference type="ChEBI" id="CHEBI:30616"/>
        <dbReference type="ChEBI" id="CHEBI:33019"/>
        <dbReference type="ChEBI" id="CHEBI:58045"/>
        <dbReference type="ChEBI" id="CHEBI:78442"/>
        <dbReference type="ChEBI" id="CHEBI:78528"/>
        <dbReference type="ChEBI" id="CHEBI:456215"/>
        <dbReference type="EC" id="6.1.1.5"/>
    </reaction>
</comment>
<name>X0T3P8_9ZZZZ</name>
<dbReference type="InterPro" id="IPR002300">
    <property type="entry name" value="aa-tRNA-synth_Ia"/>
</dbReference>
<proteinExistence type="predicted"/>
<evidence type="ECO:0000256" key="5">
    <source>
        <dbReference type="ARBA" id="ARBA00023146"/>
    </source>
</evidence>
<dbReference type="InterPro" id="IPR033709">
    <property type="entry name" value="Anticodon_Ile_ABEc"/>
</dbReference>
<evidence type="ECO:0000256" key="3">
    <source>
        <dbReference type="ARBA" id="ARBA00022840"/>
    </source>
</evidence>
<feature type="domain" description="Aminoacyl-tRNA synthetase class Ia" evidence="7">
    <location>
        <begin position="2"/>
        <end position="61"/>
    </location>
</feature>
<dbReference type="Pfam" id="PF19302">
    <property type="entry name" value="DUF5915"/>
    <property type="match status" value="1"/>
</dbReference>
<keyword evidence="1" id="KW-0436">Ligase</keyword>
<evidence type="ECO:0000313" key="9">
    <source>
        <dbReference type="EMBL" id="GAF70680.1"/>
    </source>
</evidence>
<dbReference type="PANTHER" id="PTHR42780:SF1">
    <property type="entry name" value="ISOLEUCINE--TRNA LIGASE, CYTOPLASMIC"/>
    <property type="match status" value="1"/>
</dbReference>
<comment type="caution">
    <text evidence="9">The sequence shown here is derived from an EMBL/GenBank/DDBJ whole genome shotgun (WGS) entry which is preliminary data.</text>
</comment>
<dbReference type="Gene3D" id="1.10.730.10">
    <property type="entry name" value="Isoleucyl-tRNA Synthetase, Domain 1"/>
    <property type="match status" value="1"/>
</dbReference>
<keyword evidence="2" id="KW-0547">Nucleotide-binding</keyword>
<dbReference type="GO" id="GO:0005524">
    <property type="term" value="F:ATP binding"/>
    <property type="evidence" value="ECO:0007669"/>
    <property type="project" value="UniProtKB-KW"/>
</dbReference>
<dbReference type="Gene3D" id="3.40.50.620">
    <property type="entry name" value="HUPs"/>
    <property type="match status" value="1"/>
</dbReference>
<dbReference type="InterPro" id="IPR014729">
    <property type="entry name" value="Rossmann-like_a/b/a_fold"/>
</dbReference>
<evidence type="ECO:0000259" key="8">
    <source>
        <dbReference type="Pfam" id="PF08264"/>
    </source>
</evidence>
<feature type="domain" description="Methionyl/Valyl/Leucyl/Isoleucyl-tRNA synthetase anticodon-binding" evidence="8">
    <location>
        <begin position="117"/>
        <end position="269"/>
    </location>
</feature>
<dbReference type="EMBL" id="BARS01002648">
    <property type="protein sequence ID" value="GAF70680.1"/>
    <property type="molecule type" value="Genomic_DNA"/>
</dbReference>
<dbReference type="InterPro" id="IPR013155">
    <property type="entry name" value="M/V/L/I-tRNA-synth_anticd-bd"/>
</dbReference>
<dbReference type="SUPFAM" id="SSF52374">
    <property type="entry name" value="Nucleotidylyl transferase"/>
    <property type="match status" value="1"/>
</dbReference>
<dbReference type="CDD" id="cd07961">
    <property type="entry name" value="Anticodon_Ia_Ile_ABEc"/>
    <property type="match status" value="1"/>
</dbReference>
<evidence type="ECO:0000256" key="1">
    <source>
        <dbReference type="ARBA" id="ARBA00022598"/>
    </source>
</evidence>
<dbReference type="GO" id="GO:0000049">
    <property type="term" value="F:tRNA binding"/>
    <property type="evidence" value="ECO:0007669"/>
    <property type="project" value="InterPro"/>
</dbReference>
<dbReference type="SUPFAM" id="SSF47323">
    <property type="entry name" value="Anticodon-binding domain of a subclass of class I aminoacyl-tRNA synthetases"/>
    <property type="match status" value="1"/>
</dbReference>
<dbReference type="InterPro" id="IPR009080">
    <property type="entry name" value="tRNAsynth_Ia_anticodon-bd"/>
</dbReference>
<dbReference type="PANTHER" id="PTHR42780">
    <property type="entry name" value="SOLEUCYL-TRNA SYNTHETASE"/>
    <property type="match status" value="1"/>
</dbReference>
<evidence type="ECO:0008006" key="10">
    <source>
        <dbReference type="Google" id="ProtNLM"/>
    </source>
</evidence>
<evidence type="ECO:0000256" key="4">
    <source>
        <dbReference type="ARBA" id="ARBA00022917"/>
    </source>
</evidence>
<keyword evidence="3" id="KW-0067">ATP-binding</keyword>